<organism evidence="1 2">
    <name type="scientific">Larinioides sclopetarius</name>
    <dbReference type="NCBI Taxonomy" id="280406"/>
    <lineage>
        <taxon>Eukaryota</taxon>
        <taxon>Metazoa</taxon>
        <taxon>Ecdysozoa</taxon>
        <taxon>Arthropoda</taxon>
        <taxon>Chelicerata</taxon>
        <taxon>Arachnida</taxon>
        <taxon>Araneae</taxon>
        <taxon>Araneomorphae</taxon>
        <taxon>Entelegynae</taxon>
        <taxon>Araneoidea</taxon>
        <taxon>Araneidae</taxon>
        <taxon>Larinioides</taxon>
    </lineage>
</organism>
<evidence type="ECO:0000313" key="2">
    <source>
        <dbReference type="Proteomes" id="UP001497382"/>
    </source>
</evidence>
<comment type="caution">
    <text evidence="1">The sequence shown here is derived from an EMBL/GenBank/DDBJ whole genome shotgun (WGS) entry which is preliminary data.</text>
</comment>
<dbReference type="AlphaFoldDB" id="A0AAV2BRW6"/>
<proteinExistence type="predicted"/>
<sequence length="128" mass="14214">MNSSNGVRRRDDHKIMVSILGGLLKCANGNVARDVDDGTTLTIIVFEIDLAKESSFCFSNQFQSLRRKLSLLLPEHSVTMIRSSHSDFSAVEQAEIKPCVLNSLPSFGEIKKGRKGTVLYIEKNSEKV</sequence>
<dbReference type="Proteomes" id="UP001497382">
    <property type="component" value="Unassembled WGS sequence"/>
</dbReference>
<dbReference type="EMBL" id="CAXIEN010000469">
    <property type="protein sequence ID" value="CAL1298685.1"/>
    <property type="molecule type" value="Genomic_DNA"/>
</dbReference>
<name>A0AAV2BRW6_9ARAC</name>
<protein>
    <submittedName>
        <fullName evidence="1">Uncharacterized protein</fullName>
    </submittedName>
</protein>
<keyword evidence="2" id="KW-1185">Reference proteome</keyword>
<accession>A0AAV2BRW6</accession>
<gene>
    <name evidence="1" type="ORF">LARSCL_LOCUS20936</name>
</gene>
<reference evidence="1 2" key="1">
    <citation type="submission" date="2024-04" db="EMBL/GenBank/DDBJ databases">
        <authorList>
            <person name="Rising A."/>
            <person name="Reimegard J."/>
            <person name="Sonavane S."/>
            <person name="Akerstrom W."/>
            <person name="Nylinder S."/>
            <person name="Hedman E."/>
            <person name="Kallberg Y."/>
        </authorList>
    </citation>
    <scope>NUCLEOTIDE SEQUENCE [LARGE SCALE GENOMIC DNA]</scope>
</reference>
<evidence type="ECO:0000313" key="1">
    <source>
        <dbReference type="EMBL" id="CAL1298685.1"/>
    </source>
</evidence>